<dbReference type="PANTHER" id="PTHR33050">
    <property type="entry name" value="REVERSE TRANSCRIPTASE DOMAIN-CONTAINING PROTEIN"/>
    <property type="match status" value="1"/>
</dbReference>
<dbReference type="RefSeq" id="XP_009532128.1">
    <property type="nucleotide sequence ID" value="XM_009533833.1"/>
</dbReference>
<evidence type="ECO:0000313" key="1">
    <source>
        <dbReference type="EMBL" id="EGZ11795.1"/>
    </source>
</evidence>
<accession>G4ZX78</accession>
<protein>
    <submittedName>
        <fullName evidence="1">Uncharacterized protein</fullName>
    </submittedName>
</protein>
<name>G4ZX78_PHYSP</name>
<dbReference type="Proteomes" id="UP000002640">
    <property type="component" value="Unassembled WGS sequence"/>
</dbReference>
<evidence type="ECO:0000313" key="2">
    <source>
        <dbReference type="Proteomes" id="UP000002640"/>
    </source>
</evidence>
<organism evidence="1 2">
    <name type="scientific">Phytophthora sojae (strain P6497)</name>
    <name type="common">Soybean stem and root rot agent</name>
    <name type="synonym">Phytophthora megasperma f. sp. glycines</name>
    <dbReference type="NCBI Taxonomy" id="1094619"/>
    <lineage>
        <taxon>Eukaryota</taxon>
        <taxon>Sar</taxon>
        <taxon>Stramenopiles</taxon>
        <taxon>Oomycota</taxon>
        <taxon>Peronosporomycetes</taxon>
        <taxon>Peronosporales</taxon>
        <taxon>Peronosporaceae</taxon>
        <taxon>Phytophthora</taxon>
    </lineage>
</organism>
<dbReference type="AlphaFoldDB" id="G4ZX78"/>
<proteinExistence type="predicted"/>
<dbReference type="PANTHER" id="PTHR33050:SF7">
    <property type="entry name" value="RIBONUCLEASE H"/>
    <property type="match status" value="1"/>
</dbReference>
<dbReference type="EMBL" id="JH159157">
    <property type="protein sequence ID" value="EGZ11795.1"/>
    <property type="molecule type" value="Genomic_DNA"/>
</dbReference>
<dbReference type="OMA" id="LWFINGK"/>
<keyword evidence="2" id="KW-1185">Reference proteome</keyword>
<dbReference type="InParanoid" id="G4ZX78"/>
<reference evidence="1 2" key="1">
    <citation type="journal article" date="2006" name="Science">
        <title>Phytophthora genome sequences uncover evolutionary origins and mechanisms of pathogenesis.</title>
        <authorList>
            <person name="Tyler B.M."/>
            <person name="Tripathy S."/>
            <person name="Zhang X."/>
            <person name="Dehal P."/>
            <person name="Jiang R.H."/>
            <person name="Aerts A."/>
            <person name="Arredondo F.D."/>
            <person name="Baxter L."/>
            <person name="Bensasson D."/>
            <person name="Beynon J.L."/>
            <person name="Chapman J."/>
            <person name="Damasceno C.M."/>
            <person name="Dorrance A.E."/>
            <person name="Dou D."/>
            <person name="Dickerman A.W."/>
            <person name="Dubchak I.L."/>
            <person name="Garbelotto M."/>
            <person name="Gijzen M."/>
            <person name="Gordon S.G."/>
            <person name="Govers F."/>
            <person name="Grunwald N.J."/>
            <person name="Huang W."/>
            <person name="Ivors K.L."/>
            <person name="Jones R.W."/>
            <person name="Kamoun S."/>
            <person name="Krampis K."/>
            <person name="Lamour K.H."/>
            <person name="Lee M.K."/>
            <person name="McDonald W.H."/>
            <person name="Medina M."/>
            <person name="Meijer H.J."/>
            <person name="Nordberg E.K."/>
            <person name="Maclean D.J."/>
            <person name="Ospina-Giraldo M.D."/>
            <person name="Morris P.F."/>
            <person name="Phuntumart V."/>
            <person name="Putnam N.H."/>
            <person name="Rash S."/>
            <person name="Rose J.K."/>
            <person name="Sakihama Y."/>
            <person name="Salamov A.A."/>
            <person name="Savidor A."/>
            <person name="Scheuring C.F."/>
            <person name="Smith B.M."/>
            <person name="Sobral B.W."/>
            <person name="Terry A."/>
            <person name="Torto-Alalibo T.A."/>
            <person name="Win J."/>
            <person name="Xu Z."/>
            <person name="Zhang H."/>
            <person name="Grigoriev I.V."/>
            <person name="Rokhsar D.S."/>
            <person name="Boore J.L."/>
        </authorList>
    </citation>
    <scope>NUCLEOTIDE SEQUENCE [LARGE SCALE GENOMIC DNA]</scope>
    <source>
        <strain evidence="1 2">P6497</strain>
    </source>
</reference>
<dbReference type="KEGG" id="psoj:PHYSODRAFT_336290"/>
<sequence>MVDVLGSLACNDDKFSLWFINGKALGFNWSLLDGTLSMPSEKITKARTRVLEVINGTHTTRHQLDQLLGSLRHVTTCVRPAAAFFQRVATLHRSATRYGRVKITEDVRDDLRWFLVILKIAPLNGVAFDRFVDRVDPDFTILMDACDVGLCAAFPARKEYVLVQFDEEELGAISELKHQTNDFDINVRARTNRIEEALEALGALLRAGALAETSTKSYA</sequence>
<dbReference type="GeneID" id="20647177"/>
<gene>
    <name evidence="1" type="ORF">PHYSODRAFT_336290</name>
</gene>
<dbReference type="InterPro" id="IPR052055">
    <property type="entry name" value="Hepadnavirus_pol/RT"/>
</dbReference>